<feature type="compositionally biased region" description="Acidic residues" evidence="1">
    <location>
        <begin position="129"/>
        <end position="139"/>
    </location>
</feature>
<proteinExistence type="predicted"/>
<feature type="region of interest" description="Disordered" evidence="1">
    <location>
        <begin position="124"/>
        <end position="163"/>
    </location>
</feature>
<dbReference type="Proteomes" id="UP001211065">
    <property type="component" value="Unassembled WGS sequence"/>
</dbReference>
<dbReference type="EMBL" id="JADGJW010000699">
    <property type="protein sequence ID" value="KAJ3213547.1"/>
    <property type="molecule type" value="Genomic_DNA"/>
</dbReference>
<accession>A0AAD5TX15</accession>
<evidence type="ECO:0000313" key="3">
    <source>
        <dbReference type="Proteomes" id="UP001211065"/>
    </source>
</evidence>
<comment type="caution">
    <text evidence="2">The sequence shown here is derived from an EMBL/GenBank/DDBJ whole genome shotgun (WGS) entry which is preliminary data.</text>
</comment>
<name>A0AAD5TX15_9FUNG</name>
<keyword evidence="3" id="KW-1185">Reference proteome</keyword>
<reference evidence="2" key="1">
    <citation type="submission" date="2020-05" db="EMBL/GenBank/DDBJ databases">
        <title>Phylogenomic resolution of chytrid fungi.</title>
        <authorList>
            <person name="Stajich J.E."/>
            <person name="Amses K."/>
            <person name="Simmons R."/>
            <person name="Seto K."/>
            <person name="Myers J."/>
            <person name="Bonds A."/>
            <person name="Quandt C.A."/>
            <person name="Barry K."/>
            <person name="Liu P."/>
            <person name="Grigoriev I."/>
            <person name="Longcore J.E."/>
            <person name="James T.Y."/>
        </authorList>
    </citation>
    <scope>NUCLEOTIDE SEQUENCE</scope>
    <source>
        <strain evidence="2">JEL0476</strain>
    </source>
</reference>
<evidence type="ECO:0000256" key="1">
    <source>
        <dbReference type="SAM" id="MobiDB-lite"/>
    </source>
</evidence>
<protein>
    <submittedName>
        <fullName evidence="2">Uncharacterized protein</fullName>
    </submittedName>
</protein>
<gene>
    <name evidence="2" type="ORF">HK099_007294</name>
</gene>
<organism evidence="2 3">
    <name type="scientific">Clydaea vesicula</name>
    <dbReference type="NCBI Taxonomy" id="447962"/>
    <lineage>
        <taxon>Eukaryota</taxon>
        <taxon>Fungi</taxon>
        <taxon>Fungi incertae sedis</taxon>
        <taxon>Chytridiomycota</taxon>
        <taxon>Chytridiomycota incertae sedis</taxon>
        <taxon>Chytridiomycetes</taxon>
        <taxon>Lobulomycetales</taxon>
        <taxon>Lobulomycetaceae</taxon>
        <taxon>Clydaea</taxon>
    </lineage>
</organism>
<dbReference type="AlphaFoldDB" id="A0AAD5TX15"/>
<evidence type="ECO:0000313" key="2">
    <source>
        <dbReference type="EMBL" id="KAJ3213547.1"/>
    </source>
</evidence>
<sequence length="163" mass="18396">MGRTVNIKHKNLQKERRVSRHSFKSGARKTTIDLVNQANQDLGVHVQGGITVFQTETKSGKIKLHGIRAAKMGKNVLKLNNPGMMQVIDDWDFNLKSEISKKKCKLIMRNIMLERKKNEKLNGISKEVEMEDVKDETNEEVPKQMDLISSGKGTTLGGPKNLK</sequence>